<dbReference type="SFLD" id="SFLDS00005">
    <property type="entry name" value="Isoprenoid_Synthase_Type_I"/>
    <property type="match status" value="1"/>
</dbReference>
<reference evidence="3 4" key="1">
    <citation type="submission" date="2018-11" db="EMBL/GenBank/DDBJ databases">
        <title>Genomes From Bacteria Associated with the Canine Oral Cavity: a Test Case for Automated Genome-Based Taxonomic Assignment.</title>
        <authorList>
            <person name="Coil D.A."/>
            <person name="Jospin G."/>
            <person name="Darling A.E."/>
            <person name="Wallis C."/>
            <person name="Davis I.J."/>
            <person name="Harris S."/>
            <person name="Eisen J.A."/>
            <person name="Holcombe L.J."/>
            <person name="O'Flynn C."/>
        </authorList>
    </citation>
    <scope>NUCLEOTIDE SEQUENCE [LARGE SCALE GENOMIC DNA]</scope>
    <source>
        <strain evidence="3 4">OH770</strain>
    </source>
</reference>
<evidence type="ECO:0000256" key="1">
    <source>
        <dbReference type="ARBA" id="ARBA00004684"/>
    </source>
</evidence>
<protein>
    <submittedName>
        <fullName evidence="3">Phytoene/squalene synthase family protein</fullName>
    </submittedName>
</protein>
<dbReference type="Pfam" id="PF00494">
    <property type="entry name" value="SQS_PSY"/>
    <property type="match status" value="1"/>
</dbReference>
<dbReference type="SFLD" id="SFLDG01212">
    <property type="entry name" value="Phytoene_synthase_like"/>
    <property type="match status" value="1"/>
</dbReference>
<proteinExistence type="predicted"/>
<keyword evidence="2" id="KW-0808">Transferase</keyword>
<gene>
    <name evidence="3" type="ORF">EII11_06775</name>
</gene>
<dbReference type="GO" id="GO:0008299">
    <property type="term" value="P:isoprenoid biosynthetic process"/>
    <property type="evidence" value="ECO:0007669"/>
    <property type="project" value="UniProtKB-ARBA"/>
</dbReference>
<comment type="caution">
    <text evidence="3">The sequence shown here is derived from an EMBL/GenBank/DDBJ whole genome shotgun (WGS) entry which is preliminary data.</text>
</comment>
<dbReference type="OrthoDB" id="9807580at2"/>
<dbReference type="Proteomes" id="UP000280444">
    <property type="component" value="Unassembled WGS sequence"/>
</dbReference>
<dbReference type="PANTHER" id="PTHR31480">
    <property type="entry name" value="BIFUNCTIONAL LYCOPENE CYCLASE/PHYTOENE SYNTHASE"/>
    <property type="match status" value="1"/>
</dbReference>
<dbReference type="PROSITE" id="PS01045">
    <property type="entry name" value="SQUALEN_PHYTOEN_SYN_2"/>
    <property type="match status" value="1"/>
</dbReference>
<evidence type="ECO:0000256" key="2">
    <source>
        <dbReference type="ARBA" id="ARBA00022679"/>
    </source>
</evidence>
<organism evidence="3 4">
    <name type="scientific">Schaalia canis</name>
    <dbReference type="NCBI Taxonomy" id="100469"/>
    <lineage>
        <taxon>Bacteria</taxon>
        <taxon>Bacillati</taxon>
        <taxon>Actinomycetota</taxon>
        <taxon>Actinomycetes</taxon>
        <taxon>Actinomycetales</taxon>
        <taxon>Actinomycetaceae</taxon>
        <taxon>Schaalia</taxon>
    </lineage>
</organism>
<evidence type="ECO:0000313" key="3">
    <source>
        <dbReference type="EMBL" id="RRC95100.1"/>
    </source>
</evidence>
<dbReference type="AlphaFoldDB" id="A0A3P1SDX3"/>
<accession>A0A3P1SDX3</accession>
<dbReference type="SUPFAM" id="SSF48576">
    <property type="entry name" value="Terpenoid synthases"/>
    <property type="match status" value="1"/>
</dbReference>
<dbReference type="UniPathway" id="UPA00799"/>
<dbReference type="InterPro" id="IPR019845">
    <property type="entry name" value="Squalene/phytoene_synthase_CS"/>
</dbReference>
<comment type="pathway">
    <text evidence="1">Carotenoid biosynthesis; phytoene biosynthesis.</text>
</comment>
<dbReference type="EMBL" id="RQZF01000006">
    <property type="protein sequence ID" value="RRC95100.1"/>
    <property type="molecule type" value="Genomic_DNA"/>
</dbReference>
<evidence type="ECO:0000313" key="4">
    <source>
        <dbReference type="Proteomes" id="UP000280444"/>
    </source>
</evidence>
<dbReference type="InterPro" id="IPR044843">
    <property type="entry name" value="Trans_IPPS_bact-type"/>
</dbReference>
<dbReference type="InterPro" id="IPR002060">
    <property type="entry name" value="Squ/phyt_synthse"/>
</dbReference>
<dbReference type="RefSeq" id="WP_124870546.1">
    <property type="nucleotide sequence ID" value="NZ_RQZF01000006.1"/>
</dbReference>
<dbReference type="SFLD" id="SFLDG01018">
    <property type="entry name" value="Squalene/Phytoene_Synthase_Lik"/>
    <property type="match status" value="1"/>
</dbReference>
<sequence length="299" mass="33027">MMSGFELYSSVSHEVAAGVISRYSTSFGAAVTLLEEPVRSRVRDIYAMVRVADEVVDGAAPLPAATLRALLDDYEQAVLTACERGFSTDLVVHAFAQTARECEIGPDLIAPFFASMRADLEPETHDVTTLADYVYGSAEVVGLMCLKAFLVEHPHPQAWERLSPGARRLGAAFQKVNFLRDLAADENELGRHYLPGTNAQHLNEESKKALIADIYADLDAADRVISKLPSSSRVAVRAAYLLFRELTAALEATPAEEIARRRIRVSDPRKAALVAQAYIDERVKPRWRRLQATSRRARS</sequence>
<dbReference type="Gene3D" id="1.10.600.10">
    <property type="entry name" value="Farnesyl Diphosphate Synthase"/>
    <property type="match status" value="1"/>
</dbReference>
<dbReference type="GO" id="GO:0004311">
    <property type="term" value="F:geranylgeranyl diphosphate synthase activity"/>
    <property type="evidence" value="ECO:0007669"/>
    <property type="project" value="InterPro"/>
</dbReference>
<keyword evidence="4" id="KW-1185">Reference proteome</keyword>
<dbReference type="InterPro" id="IPR008949">
    <property type="entry name" value="Isoprenoid_synthase_dom_sf"/>
</dbReference>
<name>A0A3P1SDX3_9ACTO</name>